<comment type="caution">
    <text evidence="1">The sequence shown here is derived from an EMBL/GenBank/DDBJ whole genome shotgun (WGS) entry which is preliminary data.</text>
</comment>
<keyword evidence="2" id="KW-1185">Reference proteome</keyword>
<organism evidence="1 2">
    <name type="scientific">Nonomuraea dietziae</name>
    <dbReference type="NCBI Taxonomy" id="65515"/>
    <lineage>
        <taxon>Bacteria</taxon>
        <taxon>Bacillati</taxon>
        <taxon>Actinomycetota</taxon>
        <taxon>Actinomycetes</taxon>
        <taxon>Streptosporangiales</taxon>
        <taxon>Streptosporangiaceae</taxon>
        <taxon>Nonomuraea</taxon>
    </lineage>
</organism>
<dbReference type="GeneID" id="95390360"/>
<gene>
    <name evidence="1" type="ORF">FHR33_003958</name>
</gene>
<dbReference type="Pfam" id="PF19882">
    <property type="entry name" value="DUF6355"/>
    <property type="match status" value="1"/>
</dbReference>
<dbReference type="AlphaFoldDB" id="A0A7W5V971"/>
<dbReference type="Proteomes" id="UP000579945">
    <property type="component" value="Unassembled WGS sequence"/>
</dbReference>
<evidence type="ECO:0000313" key="1">
    <source>
        <dbReference type="EMBL" id="MBB3728098.1"/>
    </source>
</evidence>
<evidence type="ECO:0000313" key="2">
    <source>
        <dbReference type="Proteomes" id="UP000579945"/>
    </source>
</evidence>
<dbReference type="InterPro" id="IPR045935">
    <property type="entry name" value="DUF6355"/>
</dbReference>
<dbReference type="EMBL" id="JACIBV010000001">
    <property type="protein sequence ID" value="MBB3728098.1"/>
    <property type="molecule type" value="Genomic_DNA"/>
</dbReference>
<protein>
    <submittedName>
        <fullName evidence="1">Uncharacterized protein</fullName>
    </submittedName>
</protein>
<reference evidence="1 2" key="1">
    <citation type="submission" date="2020-08" db="EMBL/GenBank/DDBJ databases">
        <title>Sequencing the genomes of 1000 actinobacteria strains.</title>
        <authorList>
            <person name="Klenk H.-P."/>
        </authorList>
    </citation>
    <scope>NUCLEOTIDE SEQUENCE [LARGE SCALE GENOMIC DNA]</scope>
    <source>
        <strain evidence="1 2">DSM 44320</strain>
    </source>
</reference>
<dbReference type="RefSeq" id="WP_183649605.1">
    <property type="nucleotide sequence ID" value="NZ_BAAAXX010000150.1"/>
</dbReference>
<proteinExistence type="predicted"/>
<name>A0A7W5V971_9ACTN</name>
<accession>A0A7W5V971</accession>
<sequence length="146" mass="16023">MALLILGRAAIHGDNLCYAYGQKSGQKRGGMSLFTTMSRIALATVAVGSIAVAAPAAQASNGHTPRTASNDVSMFEAPVGVRCGAYRVSTAWNADLRYWHCGSSKVEVEVDYRHWPNNYACMQPWQDRVLETFDRASHAWYTGYLC</sequence>